<dbReference type="Proteomes" id="UP000275719">
    <property type="component" value="Unassembled WGS sequence"/>
</dbReference>
<dbReference type="RefSeq" id="WP_125019358.1">
    <property type="nucleotide sequence ID" value="NZ_RQVQ01000022.1"/>
</dbReference>
<organism evidence="1 2">
    <name type="scientific">Paenimyroides tangerinum</name>
    <dbReference type="NCBI Taxonomy" id="2488728"/>
    <lineage>
        <taxon>Bacteria</taxon>
        <taxon>Pseudomonadati</taxon>
        <taxon>Bacteroidota</taxon>
        <taxon>Flavobacteriia</taxon>
        <taxon>Flavobacteriales</taxon>
        <taxon>Flavobacteriaceae</taxon>
        <taxon>Paenimyroides</taxon>
    </lineage>
</organism>
<evidence type="ECO:0000313" key="2">
    <source>
        <dbReference type="Proteomes" id="UP000275719"/>
    </source>
</evidence>
<reference evidence="1 2" key="1">
    <citation type="submission" date="2018-11" db="EMBL/GenBank/DDBJ databases">
        <title>Flavobacterium sp. nov., YIM 102701-2 draft genome.</title>
        <authorList>
            <person name="Li G."/>
            <person name="Jiang Y."/>
        </authorList>
    </citation>
    <scope>NUCLEOTIDE SEQUENCE [LARGE SCALE GENOMIC DNA]</scope>
    <source>
        <strain evidence="1 2">YIM 102701-2</strain>
    </source>
</reference>
<name>A0A3P3W3Z7_9FLAO</name>
<dbReference type="AlphaFoldDB" id="A0A3P3W3Z7"/>
<protein>
    <submittedName>
        <fullName evidence="1">Uncharacterized protein</fullName>
    </submittedName>
</protein>
<keyword evidence="2" id="KW-1185">Reference proteome</keyword>
<comment type="caution">
    <text evidence="1">The sequence shown here is derived from an EMBL/GenBank/DDBJ whole genome shotgun (WGS) entry which is preliminary data.</text>
</comment>
<accession>A0A3P3W3Z7</accession>
<gene>
    <name evidence="1" type="ORF">EG240_10520</name>
</gene>
<dbReference type="EMBL" id="RQVQ01000022">
    <property type="protein sequence ID" value="RRJ89822.1"/>
    <property type="molecule type" value="Genomic_DNA"/>
</dbReference>
<sequence length="73" mass="7746">MKVENSFKKLAEKMENLKENEMGKLKGGISVVATGTNPTLGNNTGTCINHGTCNDVNDGLCFNNKSNCPITVG</sequence>
<proteinExistence type="predicted"/>
<evidence type="ECO:0000313" key="1">
    <source>
        <dbReference type="EMBL" id="RRJ89822.1"/>
    </source>
</evidence>